<evidence type="ECO:0000313" key="3">
    <source>
        <dbReference type="Proteomes" id="UP000182573"/>
    </source>
</evidence>
<organism evidence="2 3">
    <name type="scientific">Haloarcula vallismortis</name>
    <name type="common">Halobacterium vallismortis</name>
    <dbReference type="NCBI Taxonomy" id="28442"/>
    <lineage>
        <taxon>Archaea</taxon>
        <taxon>Methanobacteriati</taxon>
        <taxon>Methanobacteriota</taxon>
        <taxon>Stenosarchaea group</taxon>
        <taxon>Halobacteria</taxon>
        <taxon>Halobacteriales</taxon>
        <taxon>Haloarculaceae</taxon>
        <taxon>Haloarcula</taxon>
    </lineage>
</organism>
<dbReference type="Proteomes" id="UP000182573">
    <property type="component" value="Unassembled WGS sequence"/>
</dbReference>
<feature type="region of interest" description="Disordered" evidence="1">
    <location>
        <begin position="1"/>
        <end position="21"/>
    </location>
</feature>
<dbReference type="RefSeq" id="WP_004515167.1">
    <property type="nucleotide sequence ID" value="NZ_FNOF01000003.1"/>
</dbReference>
<feature type="compositionally biased region" description="Polar residues" evidence="1">
    <location>
        <begin position="1"/>
        <end position="14"/>
    </location>
</feature>
<protein>
    <submittedName>
        <fullName evidence="2">Type I restriction enzyme R protein N terminus (HSDR_N)</fullName>
    </submittedName>
</protein>
<accession>A0A1H2TPU6</accession>
<dbReference type="GO" id="GO:0009307">
    <property type="term" value="P:DNA restriction-modification system"/>
    <property type="evidence" value="ECO:0007669"/>
    <property type="project" value="UniProtKB-KW"/>
</dbReference>
<dbReference type="GO" id="GO:0009035">
    <property type="term" value="F:type I site-specific deoxyribonuclease activity"/>
    <property type="evidence" value="ECO:0007669"/>
    <property type="project" value="UniProtKB-EC"/>
</dbReference>
<dbReference type="GO" id="GO:0005524">
    <property type="term" value="F:ATP binding"/>
    <property type="evidence" value="ECO:0007669"/>
    <property type="project" value="UniProtKB-KW"/>
</dbReference>
<gene>
    <name evidence="2" type="ORF">SAMN05443574_103337</name>
</gene>
<dbReference type="STRING" id="28442.SAMN05443574_103337"/>
<evidence type="ECO:0000256" key="1">
    <source>
        <dbReference type="SAM" id="MobiDB-lite"/>
    </source>
</evidence>
<sequence>MTPESITIKTNRLSENPEENNGILRNREFEKEEDLKKHLAKWLKDRRLQRAGAKAETDETEDWDKKEIAAITEVETEFDTGNGFGDIAIHHDGLNLSYNHVLANPLIIELKNKQPFKEAVSQAVRYKQDSQKKYREEDGLKYLQTAVATSQSLSTGEIASRPDTDSILPVNSEAKRIFWKLGIGVMQSTQTFNIVLSFNEQDKVVIK</sequence>
<reference evidence="2 3" key="1">
    <citation type="submission" date="2016-10" db="EMBL/GenBank/DDBJ databases">
        <authorList>
            <person name="de Groot N.N."/>
        </authorList>
    </citation>
    <scope>NUCLEOTIDE SEQUENCE [LARGE SCALE GENOMIC DNA]</scope>
    <source>
        <strain evidence="2 3">DSM 3756</strain>
    </source>
</reference>
<dbReference type="EMBL" id="FNOF01000003">
    <property type="protein sequence ID" value="SDW45891.1"/>
    <property type="molecule type" value="Genomic_DNA"/>
</dbReference>
<name>A0A1H2TPU6_HALVA</name>
<dbReference type="AlphaFoldDB" id="A0A1H2TPU6"/>
<evidence type="ECO:0000313" key="2">
    <source>
        <dbReference type="EMBL" id="SDW45891.1"/>
    </source>
</evidence>
<dbReference type="GO" id="GO:0003677">
    <property type="term" value="F:DNA binding"/>
    <property type="evidence" value="ECO:0007669"/>
    <property type="project" value="UniProtKB-KW"/>
</dbReference>
<proteinExistence type="predicted"/>